<dbReference type="AlphaFoldDB" id="A0A517LHH8"/>
<accession>A0A517LHH8</accession>
<dbReference type="Pfam" id="PF14310">
    <property type="entry name" value="Fn3-like"/>
    <property type="match status" value="1"/>
</dbReference>
<protein>
    <recommendedName>
        <fullName evidence="5">beta-glucosidase</fullName>
        <ecNumber evidence="5">3.2.1.21</ecNumber>
    </recommendedName>
</protein>
<comment type="similarity">
    <text evidence="4">Belongs to the glycosyl hydrolase 3 family.</text>
</comment>
<dbReference type="InterPro" id="IPR002772">
    <property type="entry name" value="Glyco_hydro_3_C"/>
</dbReference>
<dbReference type="GO" id="GO:0005576">
    <property type="term" value="C:extracellular region"/>
    <property type="evidence" value="ECO:0007669"/>
    <property type="project" value="UniProtKB-SubCell"/>
</dbReference>
<dbReference type="FunFam" id="3.20.20.300:FF:000002">
    <property type="entry name" value="Probable beta-glucosidase"/>
    <property type="match status" value="1"/>
</dbReference>
<keyword evidence="8" id="KW-0378">Hydrolase</keyword>
<evidence type="ECO:0000256" key="11">
    <source>
        <dbReference type="ARBA" id="ARBA00023277"/>
    </source>
</evidence>
<dbReference type="OrthoDB" id="434at2759"/>
<dbReference type="Gene3D" id="3.20.20.300">
    <property type="entry name" value="Glycoside hydrolase, family 3, N-terminal domain"/>
    <property type="match status" value="1"/>
</dbReference>
<evidence type="ECO:0000256" key="14">
    <source>
        <dbReference type="SAM" id="SignalP"/>
    </source>
</evidence>
<sequence>MWISSLVSLLVVKIAAQCDSEDKIQAPSDPRNVTWAAAYQQANDSLDQLTNAEKVNIVTGQGWGGGPCIGNTRAVPKINYPQLCLLDSPVGVRFLKGVTVFPAGIHTAATWDVELMRQRGEAMGEEARLKGVNVLLGPVCGPLGKIYEAGRGWEGFGPDPFLTGIAILETIVGMQSQGVQATAKHFIGNEQELNRTTVNSNIDDRTIHELYLWPFAEAVRAGVASIMCSYNKLNTTWACENDKVLNGLLKTGLEFKGYVMSDWDAQHSTVQSAISGLDSSYYPFTKVNMPGPGPNNGNISFGPALLAAVSDKKVPQSRLDDMVRRILAAFYYLGQEKAYPPVLFNIDNNKGGGPDVQANHKQIARAVARDGIILLKNDKGALPLKKPKSLAIIGFDAITNPNGANACVDRGCDDGTLAMGWGSGTADYPYLSSPFEAISARAQKEGTTITSSTTNDHSKAAAAAKSASTALVFINADSGEEYITVENQAADRVNLDPWHDGNGLVSAVAATGTPTIVVIHSVGALLLEKILAEKNVVAIVWAGLPGQESGNSLVDILYGDTSPSGKLPFTIAKARSDIDVAIAKGGVDDFKEGLYIDYRHFDKASITPRFEFGYGLSYTTFTITPPLLTTASPSCPSPPNTPPQTQASQFRLLPHIISTTLTNTGTIAGAEVLQLYLSLASPGIDFPPWQLRGFKKVFLKPGENKVVQFRLRRKDVSYWDVAGQQWKEVQGEIKFKVANSSRAEGQSGKLVLNG</sequence>
<dbReference type="SUPFAM" id="SSF51445">
    <property type="entry name" value="(Trans)glycosidases"/>
    <property type="match status" value="1"/>
</dbReference>
<evidence type="ECO:0000256" key="10">
    <source>
        <dbReference type="ARBA" id="ARBA00023180"/>
    </source>
</evidence>
<feature type="signal peptide" evidence="14">
    <location>
        <begin position="1"/>
        <end position="16"/>
    </location>
</feature>
<dbReference type="Proteomes" id="UP000316270">
    <property type="component" value="Chromosome 12"/>
</dbReference>
<evidence type="ECO:0000256" key="1">
    <source>
        <dbReference type="ARBA" id="ARBA00000448"/>
    </source>
</evidence>
<evidence type="ECO:0000313" key="17">
    <source>
        <dbReference type="Proteomes" id="UP000316270"/>
    </source>
</evidence>
<evidence type="ECO:0000256" key="12">
    <source>
        <dbReference type="ARBA" id="ARBA00023295"/>
    </source>
</evidence>
<keyword evidence="13" id="KW-0624">Polysaccharide degradation</keyword>
<dbReference type="GO" id="GO:0030245">
    <property type="term" value="P:cellulose catabolic process"/>
    <property type="evidence" value="ECO:0007669"/>
    <property type="project" value="UniProtKB-KW"/>
</dbReference>
<dbReference type="PRINTS" id="PR00133">
    <property type="entry name" value="GLHYDRLASE3"/>
</dbReference>
<feature type="domain" description="Fibronectin type III-like" evidence="15">
    <location>
        <begin position="671"/>
        <end position="741"/>
    </location>
</feature>
<evidence type="ECO:0000256" key="5">
    <source>
        <dbReference type="ARBA" id="ARBA00012744"/>
    </source>
</evidence>
<evidence type="ECO:0000256" key="4">
    <source>
        <dbReference type="ARBA" id="ARBA00005336"/>
    </source>
</evidence>
<keyword evidence="17" id="KW-1185">Reference proteome</keyword>
<keyword evidence="10" id="KW-0325">Glycoprotein</keyword>
<name>A0A517LHH8_9PEZI</name>
<dbReference type="EMBL" id="CP042196">
    <property type="protein sequence ID" value="QDS75093.1"/>
    <property type="molecule type" value="Genomic_DNA"/>
</dbReference>
<proteinExistence type="inferred from homology"/>
<dbReference type="InterPro" id="IPR013783">
    <property type="entry name" value="Ig-like_fold"/>
</dbReference>
<evidence type="ECO:0000259" key="15">
    <source>
        <dbReference type="SMART" id="SM01217"/>
    </source>
</evidence>
<keyword evidence="9" id="KW-0136">Cellulose degradation</keyword>
<comment type="catalytic activity">
    <reaction evidence="1">
        <text>Hydrolysis of terminal, non-reducing beta-D-glucosyl residues with release of beta-D-glucose.</text>
        <dbReference type="EC" id="3.2.1.21"/>
    </reaction>
</comment>
<dbReference type="InterPro" id="IPR036881">
    <property type="entry name" value="Glyco_hydro_3_C_sf"/>
</dbReference>
<dbReference type="InterPro" id="IPR017853">
    <property type="entry name" value="GH"/>
</dbReference>
<evidence type="ECO:0000256" key="13">
    <source>
        <dbReference type="ARBA" id="ARBA00023326"/>
    </source>
</evidence>
<keyword evidence="6" id="KW-0964">Secreted</keyword>
<feature type="chain" id="PRO_5022025170" description="beta-glucosidase" evidence="14">
    <location>
        <begin position="17"/>
        <end position="754"/>
    </location>
</feature>
<keyword evidence="7 14" id="KW-0732">Signal</keyword>
<reference evidence="16 17" key="1">
    <citation type="submission" date="2019-07" db="EMBL/GenBank/DDBJ databases">
        <title>Finished genome of Venturia effusa.</title>
        <authorList>
            <person name="Young C.A."/>
            <person name="Cox M.P."/>
            <person name="Ganley A.R.D."/>
            <person name="David W.J."/>
        </authorList>
    </citation>
    <scope>NUCLEOTIDE SEQUENCE [LARGE SCALE GENOMIC DNA]</scope>
    <source>
        <strain evidence="17">albino</strain>
    </source>
</reference>
<evidence type="ECO:0000256" key="8">
    <source>
        <dbReference type="ARBA" id="ARBA00022801"/>
    </source>
</evidence>
<evidence type="ECO:0000256" key="6">
    <source>
        <dbReference type="ARBA" id="ARBA00022525"/>
    </source>
</evidence>
<dbReference type="GO" id="GO:0008422">
    <property type="term" value="F:beta-glucosidase activity"/>
    <property type="evidence" value="ECO:0007669"/>
    <property type="project" value="UniProtKB-EC"/>
</dbReference>
<evidence type="ECO:0000256" key="2">
    <source>
        <dbReference type="ARBA" id="ARBA00004613"/>
    </source>
</evidence>
<dbReference type="FunFam" id="3.40.50.1700:FF:000003">
    <property type="entry name" value="Probable beta-glucosidase"/>
    <property type="match status" value="1"/>
</dbReference>
<evidence type="ECO:0000256" key="9">
    <source>
        <dbReference type="ARBA" id="ARBA00023001"/>
    </source>
</evidence>
<evidence type="ECO:0000256" key="3">
    <source>
        <dbReference type="ARBA" id="ARBA00004987"/>
    </source>
</evidence>
<dbReference type="InterPro" id="IPR001764">
    <property type="entry name" value="Glyco_hydro_3_N"/>
</dbReference>
<dbReference type="Pfam" id="PF01915">
    <property type="entry name" value="Glyco_hydro_3_C"/>
    <property type="match status" value="1"/>
</dbReference>
<evidence type="ECO:0000256" key="7">
    <source>
        <dbReference type="ARBA" id="ARBA00022729"/>
    </source>
</evidence>
<dbReference type="InterPro" id="IPR036962">
    <property type="entry name" value="Glyco_hydro_3_N_sf"/>
</dbReference>
<dbReference type="Pfam" id="PF00933">
    <property type="entry name" value="Glyco_hydro_3"/>
    <property type="match status" value="1"/>
</dbReference>
<keyword evidence="12" id="KW-0326">Glycosidase</keyword>
<organism evidence="16 17">
    <name type="scientific">Venturia effusa</name>
    <dbReference type="NCBI Taxonomy" id="50376"/>
    <lineage>
        <taxon>Eukaryota</taxon>
        <taxon>Fungi</taxon>
        <taxon>Dikarya</taxon>
        <taxon>Ascomycota</taxon>
        <taxon>Pezizomycotina</taxon>
        <taxon>Dothideomycetes</taxon>
        <taxon>Pleosporomycetidae</taxon>
        <taxon>Venturiales</taxon>
        <taxon>Venturiaceae</taxon>
        <taxon>Venturia</taxon>
    </lineage>
</organism>
<comment type="pathway">
    <text evidence="3">Glycan metabolism; cellulose degradation.</text>
</comment>
<dbReference type="InterPro" id="IPR026891">
    <property type="entry name" value="Fn3-like"/>
</dbReference>
<dbReference type="EC" id="3.2.1.21" evidence="5"/>
<dbReference type="Gene3D" id="2.60.40.10">
    <property type="entry name" value="Immunoglobulins"/>
    <property type="match status" value="1"/>
</dbReference>
<dbReference type="SMART" id="SM01217">
    <property type="entry name" value="Fn3_like"/>
    <property type="match status" value="1"/>
</dbReference>
<dbReference type="PANTHER" id="PTHR42715">
    <property type="entry name" value="BETA-GLUCOSIDASE"/>
    <property type="match status" value="1"/>
</dbReference>
<gene>
    <name evidence="16" type="ORF">FKW77_007013</name>
</gene>
<dbReference type="SUPFAM" id="SSF52279">
    <property type="entry name" value="Beta-D-glucan exohydrolase, C-terminal domain"/>
    <property type="match status" value="1"/>
</dbReference>
<comment type="subcellular location">
    <subcellularLocation>
        <location evidence="2">Secreted</location>
    </subcellularLocation>
</comment>
<evidence type="ECO:0000313" key="16">
    <source>
        <dbReference type="EMBL" id="QDS75093.1"/>
    </source>
</evidence>
<keyword evidence="11" id="KW-0119">Carbohydrate metabolism</keyword>
<dbReference type="STRING" id="50376.A0A517LHH8"/>
<dbReference type="Gene3D" id="3.40.50.1700">
    <property type="entry name" value="Glycoside hydrolase family 3 C-terminal domain"/>
    <property type="match status" value="1"/>
</dbReference>
<dbReference type="InterPro" id="IPR050288">
    <property type="entry name" value="Cellulose_deg_GH3"/>
</dbReference>
<dbReference type="PANTHER" id="PTHR42715:SF28">
    <property type="entry name" value="BETA-GLUCOSIDASE L-RELATED"/>
    <property type="match status" value="1"/>
</dbReference>